<feature type="binding site" evidence="8">
    <location>
        <position position="65"/>
    </location>
    <ligand>
        <name>Zn(2+)</name>
        <dbReference type="ChEBI" id="CHEBI:29105"/>
        <label>1</label>
    </ligand>
</feature>
<keyword evidence="4 8" id="KW-0479">Metal-binding</keyword>
<gene>
    <name evidence="9" type="primary">ysdC</name>
    <name evidence="9" type="ORF">MFFC18_26120</name>
</gene>
<organism evidence="9 10">
    <name type="scientific">Mariniblastus fucicola</name>
    <dbReference type="NCBI Taxonomy" id="980251"/>
    <lineage>
        <taxon>Bacteria</taxon>
        <taxon>Pseudomonadati</taxon>
        <taxon>Planctomycetota</taxon>
        <taxon>Planctomycetia</taxon>
        <taxon>Pirellulales</taxon>
        <taxon>Pirellulaceae</taxon>
        <taxon>Mariniblastus</taxon>
    </lineage>
</organism>
<evidence type="ECO:0000256" key="3">
    <source>
        <dbReference type="ARBA" id="ARBA00022670"/>
    </source>
</evidence>
<dbReference type="PIRSF" id="PIRSF001123">
    <property type="entry name" value="PepA_GA"/>
    <property type="match status" value="1"/>
</dbReference>
<dbReference type="EC" id="3.4.11.-" evidence="9"/>
<evidence type="ECO:0000256" key="7">
    <source>
        <dbReference type="PIRSR" id="PIRSR001123-1"/>
    </source>
</evidence>
<evidence type="ECO:0000256" key="1">
    <source>
        <dbReference type="ARBA" id="ARBA00006272"/>
    </source>
</evidence>
<feature type="binding site" evidence="8">
    <location>
        <position position="177"/>
    </location>
    <ligand>
        <name>Zn(2+)</name>
        <dbReference type="ChEBI" id="CHEBI:29105"/>
        <label>1</label>
    </ligand>
</feature>
<evidence type="ECO:0000256" key="4">
    <source>
        <dbReference type="ARBA" id="ARBA00022723"/>
    </source>
</evidence>
<keyword evidence="3" id="KW-0645">Protease</keyword>
<dbReference type="EMBL" id="CP042912">
    <property type="protein sequence ID" value="QEG22729.1"/>
    <property type="molecule type" value="Genomic_DNA"/>
</dbReference>
<comment type="cofactor">
    <cofactor evidence="8">
        <name>a divalent metal cation</name>
        <dbReference type="ChEBI" id="CHEBI:60240"/>
    </cofactor>
    <text evidence="8">Binds 2 divalent metal cations per subunit.</text>
</comment>
<dbReference type="InterPro" id="IPR008007">
    <property type="entry name" value="Peptidase_M42"/>
</dbReference>
<dbReference type="Pfam" id="PF05343">
    <property type="entry name" value="Peptidase_M42"/>
    <property type="match status" value="1"/>
</dbReference>
<comment type="similarity">
    <text evidence="1 6">Belongs to the peptidase M42 family.</text>
</comment>
<dbReference type="SUPFAM" id="SSF53187">
    <property type="entry name" value="Zn-dependent exopeptidases"/>
    <property type="match status" value="1"/>
</dbReference>
<reference evidence="9 10" key="1">
    <citation type="submission" date="2019-08" db="EMBL/GenBank/DDBJ databases">
        <title>Deep-cultivation of Planctomycetes and their phenomic and genomic characterization uncovers novel biology.</title>
        <authorList>
            <person name="Wiegand S."/>
            <person name="Jogler M."/>
            <person name="Boedeker C."/>
            <person name="Pinto D."/>
            <person name="Vollmers J."/>
            <person name="Rivas-Marin E."/>
            <person name="Kohn T."/>
            <person name="Peeters S.H."/>
            <person name="Heuer A."/>
            <person name="Rast P."/>
            <person name="Oberbeckmann S."/>
            <person name="Bunk B."/>
            <person name="Jeske O."/>
            <person name="Meyerdierks A."/>
            <person name="Storesund J.E."/>
            <person name="Kallscheuer N."/>
            <person name="Luecker S."/>
            <person name="Lage O.M."/>
            <person name="Pohl T."/>
            <person name="Merkel B.J."/>
            <person name="Hornburger P."/>
            <person name="Mueller R.-W."/>
            <person name="Bruemmer F."/>
            <person name="Labrenz M."/>
            <person name="Spormann A.M."/>
            <person name="Op den Camp H."/>
            <person name="Overmann J."/>
            <person name="Amann R."/>
            <person name="Jetten M.S.M."/>
            <person name="Mascher T."/>
            <person name="Medema M.H."/>
            <person name="Devos D.P."/>
            <person name="Kaster A.-K."/>
            <person name="Ovreas L."/>
            <person name="Rohde M."/>
            <person name="Galperin M.Y."/>
            <person name="Jogler C."/>
        </authorList>
    </citation>
    <scope>NUCLEOTIDE SEQUENCE [LARGE SCALE GENOMIC DNA]</scope>
    <source>
        <strain evidence="9 10">FC18</strain>
    </source>
</reference>
<feature type="binding site" evidence="8">
    <location>
        <position position="232"/>
    </location>
    <ligand>
        <name>Zn(2+)</name>
        <dbReference type="ChEBI" id="CHEBI:29105"/>
        <label>1</label>
    </ligand>
</feature>
<dbReference type="AlphaFoldDB" id="A0A5B9PB41"/>
<name>A0A5B9PB41_9BACT</name>
<feature type="binding site" evidence="8">
    <location>
        <position position="177"/>
    </location>
    <ligand>
        <name>Zn(2+)</name>
        <dbReference type="ChEBI" id="CHEBI:29105"/>
        <label>2</label>
    </ligand>
</feature>
<evidence type="ECO:0000256" key="6">
    <source>
        <dbReference type="PIRNR" id="PIRNR001123"/>
    </source>
</evidence>
<dbReference type="Gene3D" id="2.40.30.40">
    <property type="entry name" value="Peptidase M42, domain 2"/>
    <property type="match status" value="1"/>
</dbReference>
<evidence type="ECO:0000256" key="5">
    <source>
        <dbReference type="ARBA" id="ARBA00022801"/>
    </source>
</evidence>
<dbReference type="PANTHER" id="PTHR32481">
    <property type="entry name" value="AMINOPEPTIDASE"/>
    <property type="match status" value="1"/>
</dbReference>
<dbReference type="SUPFAM" id="SSF101821">
    <property type="entry name" value="Aminopeptidase/glucanase lid domain"/>
    <property type="match status" value="1"/>
</dbReference>
<sequence length="354" mass="37870">MNEQSFEFFETLLNTPGVSGYEEPVQSAVREYAGGFADSIETDLHGNLILCKNPDADVRLMLAGHCDQIGLIVSYIDEFGFIYTQTVGGWDPQQLIGQRMTIWTKNGPVEGVIARKAIHLLDDAERKKVVKTKELWIDIGATDREQAESIVDIGDSVTLELGMTRLQNNLVTSPATDNRTGVWVAVEAMRIAAEAGVKIGVYAVSTVQEEIGLRGARTAAFSIDPHVGVAIDVTHATDCPKVDKNQLGDIKLGGGPVVVRGPNVNQKVNARLHELAAAKDELSVQASALGRAAPNDSNAIQVNRGGVATGLIGIPNRYMHSAVEVISLDDIANAAILLADFACSIKSADEFVPG</sequence>
<keyword evidence="10" id="KW-1185">Reference proteome</keyword>
<dbReference type="CDD" id="cd05656">
    <property type="entry name" value="M42_Frv"/>
    <property type="match status" value="1"/>
</dbReference>
<keyword evidence="5 9" id="KW-0378">Hydrolase</keyword>
<dbReference type="GO" id="GO:0004177">
    <property type="term" value="F:aminopeptidase activity"/>
    <property type="evidence" value="ECO:0007669"/>
    <property type="project" value="UniProtKB-UniRule"/>
</dbReference>
<dbReference type="RefSeq" id="WP_075084510.1">
    <property type="nucleotide sequence ID" value="NZ_CP042912.1"/>
</dbReference>
<feature type="binding site" evidence="8">
    <location>
        <position position="320"/>
    </location>
    <ligand>
        <name>Zn(2+)</name>
        <dbReference type="ChEBI" id="CHEBI:29105"/>
        <label>2</label>
    </ligand>
</feature>
<accession>A0A5B9PB41</accession>
<dbReference type="PANTHER" id="PTHR32481:SF20">
    <property type="entry name" value="AMINOPEPTIDASE YSDC"/>
    <property type="match status" value="1"/>
</dbReference>
<dbReference type="GO" id="GO:0046872">
    <property type="term" value="F:metal ion binding"/>
    <property type="evidence" value="ECO:0007669"/>
    <property type="project" value="UniProtKB-UniRule"/>
</dbReference>
<dbReference type="KEGG" id="mff:MFFC18_26120"/>
<dbReference type="Gene3D" id="3.40.630.10">
    <property type="entry name" value="Zn peptidases"/>
    <property type="match status" value="1"/>
</dbReference>
<dbReference type="InterPro" id="IPR023367">
    <property type="entry name" value="Peptidase_M42_dom2"/>
</dbReference>
<dbReference type="OrthoDB" id="9772053at2"/>
<dbReference type="InterPro" id="IPR051464">
    <property type="entry name" value="Peptidase_M42_aminopept"/>
</dbReference>
<protein>
    <submittedName>
        <fullName evidence="9">Aminopeptidase YsdC</fullName>
        <ecNumber evidence="9">3.4.11.-</ecNumber>
    </submittedName>
</protein>
<dbReference type="STRING" id="980251.GCA_001642875_02082"/>
<feature type="binding site" evidence="8">
    <location>
        <position position="210"/>
    </location>
    <ligand>
        <name>Zn(2+)</name>
        <dbReference type="ChEBI" id="CHEBI:29105"/>
        <label>2</label>
    </ligand>
</feature>
<proteinExistence type="inferred from homology"/>
<evidence type="ECO:0000313" key="10">
    <source>
        <dbReference type="Proteomes" id="UP000322214"/>
    </source>
</evidence>
<evidence type="ECO:0000256" key="8">
    <source>
        <dbReference type="PIRSR" id="PIRSR001123-2"/>
    </source>
</evidence>
<dbReference type="GO" id="GO:0006508">
    <property type="term" value="P:proteolysis"/>
    <property type="evidence" value="ECO:0007669"/>
    <property type="project" value="UniProtKB-KW"/>
</dbReference>
<feature type="active site" description="Proton acceptor" evidence="7">
    <location>
        <position position="209"/>
    </location>
</feature>
<evidence type="ECO:0000256" key="2">
    <source>
        <dbReference type="ARBA" id="ARBA00022438"/>
    </source>
</evidence>
<dbReference type="Proteomes" id="UP000322214">
    <property type="component" value="Chromosome"/>
</dbReference>
<evidence type="ECO:0000313" key="9">
    <source>
        <dbReference type="EMBL" id="QEG22729.1"/>
    </source>
</evidence>
<keyword evidence="2 9" id="KW-0031">Aminopeptidase</keyword>